<dbReference type="EMBL" id="JAVDTX010000002">
    <property type="protein sequence ID" value="MDR6844499.1"/>
    <property type="molecule type" value="Genomic_DNA"/>
</dbReference>
<evidence type="ECO:0000313" key="2">
    <source>
        <dbReference type="EMBL" id="MDR6844499.1"/>
    </source>
</evidence>
<keyword evidence="1" id="KW-0812">Transmembrane</keyword>
<evidence type="ECO:0000256" key="1">
    <source>
        <dbReference type="SAM" id="Phobius"/>
    </source>
</evidence>
<dbReference type="RefSeq" id="WP_310004920.1">
    <property type="nucleotide sequence ID" value="NZ_JAVDTX010000002.1"/>
</dbReference>
<reference evidence="2 3" key="1">
    <citation type="submission" date="2023-07" db="EMBL/GenBank/DDBJ databases">
        <title>Sorghum-associated microbial communities from plants grown in Nebraska, USA.</title>
        <authorList>
            <person name="Schachtman D."/>
        </authorList>
    </citation>
    <scope>NUCLEOTIDE SEQUENCE [LARGE SCALE GENOMIC DNA]</scope>
    <source>
        <strain evidence="2 3">BE124</strain>
    </source>
</reference>
<organism evidence="2 3">
    <name type="scientific">Flavobacterium granuli</name>
    <dbReference type="NCBI Taxonomy" id="280093"/>
    <lineage>
        <taxon>Bacteria</taxon>
        <taxon>Pseudomonadati</taxon>
        <taxon>Bacteroidota</taxon>
        <taxon>Flavobacteriia</taxon>
        <taxon>Flavobacteriales</taxon>
        <taxon>Flavobacteriaceae</taxon>
        <taxon>Flavobacterium</taxon>
    </lineage>
</organism>
<keyword evidence="1" id="KW-1133">Transmembrane helix</keyword>
<protein>
    <submittedName>
        <fullName evidence="2">Uncharacterized protein</fullName>
    </submittedName>
</protein>
<name>A0ABU1S0E9_9FLAO</name>
<sequence>MKILDYFRELPKIFDWYFLLPQIKRIQLNYIILLATVMSIAYYNDKRHRENYTILSTRIDAINNSRTQEQEKYTTKLVYYTDKFNHLLELLIQQREKRAELNTSNK</sequence>
<gene>
    <name evidence="2" type="ORF">J2W95_001190</name>
</gene>
<dbReference type="Proteomes" id="UP001261871">
    <property type="component" value="Unassembled WGS sequence"/>
</dbReference>
<proteinExistence type="predicted"/>
<evidence type="ECO:0000313" key="3">
    <source>
        <dbReference type="Proteomes" id="UP001261871"/>
    </source>
</evidence>
<feature type="transmembrane region" description="Helical" evidence="1">
    <location>
        <begin position="26"/>
        <end position="43"/>
    </location>
</feature>
<keyword evidence="3" id="KW-1185">Reference proteome</keyword>
<comment type="caution">
    <text evidence="2">The sequence shown here is derived from an EMBL/GenBank/DDBJ whole genome shotgun (WGS) entry which is preliminary data.</text>
</comment>
<keyword evidence="1" id="KW-0472">Membrane</keyword>
<accession>A0ABU1S0E9</accession>